<proteinExistence type="predicted"/>
<comment type="caution">
    <text evidence="1">The sequence shown here is derived from an EMBL/GenBank/DDBJ whole genome shotgun (WGS) entry which is preliminary data.</text>
</comment>
<name>A0ABT4YQ09_9VIBR</name>
<sequence>MDQQEFFTVHHKLTVNVEPLESGFTLPIQSAFILEIPAPFIVASEFSQLDSLTESAMNELKNSDFKNVIQLLEHQNDKLNLLLTFMLAQQDKEESRFYTSSFGASQFTFKSNHEFIIGSLARAKLFLDHPPAAIYCYAEVIECNSVEQGYDVTLTYKSLREIDQDLLIKAALYQQQKLLRQRSIDRQNR</sequence>
<organism evidence="1 2">
    <name type="scientific">Vibrio algarum</name>
    <dbReference type="NCBI Taxonomy" id="3020714"/>
    <lineage>
        <taxon>Bacteria</taxon>
        <taxon>Pseudomonadati</taxon>
        <taxon>Pseudomonadota</taxon>
        <taxon>Gammaproteobacteria</taxon>
        <taxon>Vibrionales</taxon>
        <taxon>Vibrionaceae</taxon>
        <taxon>Vibrio</taxon>
    </lineage>
</organism>
<protein>
    <submittedName>
        <fullName evidence="1">PilZ domain-containing protein</fullName>
    </submittedName>
</protein>
<reference evidence="1 2" key="1">
    <citation type="submission" date="2023-01" db="EMBL/GenBank/DDBJ databases">
        <title>Vibrio sp. KJ40-1 sp.nov, isolated from marine algae.</title>
        <authorList>
            <person name="Butt M."/>
            <person name="Kim J.M.J."/>
            <person name="Jeon C.O.C."/>
        </authorList>
    </citation>
    <scope>NUCLEOTIDE SEQUENCE [LARGE SCALE GENOMIC DNA]</scope>
    <source>
        <strain evidence="1 2">KJ40-1</strain>
    </source>
</reference>
<keyword evidence="2" id="KW-1185">Reference proteome</keyword>
<dbReference type="EMBL" id="JAQLOI010000001">
    <property type="protein sequence ID" value="MDB1123565.1"/>
    <property type="molecule type" value="Genomic_DNA"/>
</dbReference>
<dbReference type="RefSeq" id="WP_272134256.1">
    <property type="nucleotide sequence ID" value="NZ_JAQLOI010000001.1"/>
</dbReference>
<gene>
    <name evidence="1" type="ORF">PGX00_07775</name>
</gene>
<dbReference type="Proteomes" id="UP001210678">
    <property type="component" value="Unassembled WGS sequence"/>
</dbReference>
<accession>A0ABT4YQ09</accession>
<evidence type="ECO:0000313" key="2">
    <source>
        <dbReference type="Proteomes" id="UP001210678"/>
    </source>
</evidence>
<evidence type="ECO:0000313" key="1">
    <source>
        <dbReference type="EMBL" id="MDB1123565.1"/>
    </source>
</evidence>